<dbReference type="AlphaFoldDB" id="A0A183V0D0"/>
<feature type="chain" id="PRO_5044553521" evidence="1">
    <location>
        <begin position="22"/>
        <end position="297"/>
    </location>
</feature>
<sequence>MRTKRYLVVVIVASHIATYSCQQDGLAGDLREFGRETGNLLGALSPPSLRKLESPQVFYPCFLSGDTSGFSSWCGDNKDPSEEPDVNNPQAINEGLRNAFVEHAEAVLNPDTYRSNSIPDSVMIPQNSLADNVGVPNGVGSLLNAEAAGNAQTDIQSRAGARIGGVSNQAFEEVANGATTAGDASLREGMLQISPGLEPIGMPPLIQNLLTPWSTLPGNPLIVQPIGATKSGPRLASAPLASAPADVASQQSSPTMYGVVMSPQLPSLAAMRTLLLTPAHKRIMSRLAHSRHRMTAA</sequence>
<evidence type="ECO:0000313" key="3">
    <source>
        <dbReference type="Proteomes" id="UP000050794"/>
    </source>
</evidence>
<proteinExistence type="predicted"/>
<keyword evidence="3" id="KW-1185">Reference proteome</keyword>
<dbReference type="WBParaSite" id="TCNE_0001420001-mRNA-1">
    <property type="protein sequence ID" value="TCNE_0001420001-mRNA-1"/>
    <property type="gene ID" value="TCNE_0001420001"/>
</dbReference>
<evidence type="ECO:0000256" key="1">
    <source>
        <dbReference type="SAM" id="SignalP"/>
    </source>
</evidence>
<dbReference type="PROSITE" id="PS51257">
    <property type="entry name" value="PROKAR_LIPOPROTEIN"/>
    <property type="match status" value="1"/>
</dbReference>
<keyword evidence="1" id="KW-0732">Signal</keyword>
<organism evidence="3 4">
    <name type="scientific">Toxocara canis</name>
    <name type="common">Canine roundworm</name>
    <dbReference type="NCBI Taxonomy" id="6265"/>
    <lineage>
        <taxon>Eukaryota</taxon>
        <taxon>Metazoa</taxon>
        <taxon>Ecdysozoa</taxon>
        <taxon>Nematoda</taxon>
        <taxon>Chromadorea</taxon>
        <taxon>Rhabditida</taxon>
        <taxon>Spirurina</taxon>
        <taxon>Ascaridomorpha</taxon>
        <taxon>Ascaridoidea</taxon>
        <taxon>Toxocaridae</taxon>
        <taxon>Toxocara</taxon>
    </lineage>
</organism>
<accession>A0A183V0D0</accession>
<protein>
    <submittedName>
        <fullName evidence="4">Secreted protein</fullName>
    </submittedName>
</protein>
<reference evidence="2 3" key="2">
    <citation type="submission" date="2018-11" db="EMBL/GenBank/DDBJ databases">
        <authorList>
            <consortium name="Pathogen Informatics"/>
        </authorList>
    </citation>
    <scope>NUCLEOTIDE SEQUENCE [LARGE SCALE GENOMIC DNA]</scope>
</reference>
<reference evidence="4" key="1">
    <citation type="submission" date="2016-06" db="UniProtKB">
        <authorList>
            <consortium name="WormBaseParasite"/>
        </authorList>
    </citation>
    <scope>IDENTIFICATION</scope>
</reference>
<name>A0A183V0D0_TOXCA</name>
<dbReference type="Proteomes" id="UP000050794">
    <property type="component" value="Unassembled WGS sequence"/>
</dbReference>
<evidence type="ECO:0000313" key="2">
    <source>
        <dbReference type="EMBL" id="VDM45521.1"/>
    </source>
</evidence>
<feature type="signal peptide" evidence="1">
    <location>
        <begin position="1"/>
        <end position="21"/>
    </location>
</feature>
<dbReference type="EMBL" id="UYWY01022119">
    <property type="protein sequence ID" value="VDM45521.1"/>
    <property type="molecule type" value="Genomic_DNA"/>
</dbReference>
<evidence type="ECO:0000313" key="4">
    <source>
        <dbReference type="WBParaSite" id="TCNE_0001420001-mRNA-1"/>
    </source>
</evidence>
<gene>
    <name evidence="2" type="ORF">TCNE_LOCUS14200</name>
</gene>